<reference evidence="2" key="1">
    <citation type="submission" date="2021-02" db="EMBL/GenBank/DDBJ databases">
        <title>Genome sequence of Rhodospirillales sp. strain TMPK1 isolated from soil.</title>
        <authorList>
            <person name="Nakai R."/>
            <person name="Kusada H."/>
            <person name="Tamaki H."/>
        </authorList>
    </citation>
    <scope>NUCLEOTIDE SEQUENCE</scope>
    <source>
        <strain evidence="2">TMPK1</strain>
    </source>
</reference>
<accession>A0A8S8XM49</accession>
<keyword evidence="3" id="KW-1185">Reference proteome</keyword>
<protein>
    <submittedName>
        <fullName evidence="2">Uncharacterized protein</fullName>
    </submittedName>
</protein>
<organism evidence="2 3">
    <name type="scientific">Roseiterribacter gracilis</name>
    <dbReference type="NCBI Taxonomy" id="2812848"/>
    <lineage>
        <taxon>Bacteria</taxon>
        <taxon>Pseudomonadati</taxon>
        <taxon>Pseudomonadota</taxon>
        <taxon>Alphaproteobacteria</taxon>
        <taxon>Rhodospirillales</taxon>
        <taxon>Roseiterribacteraceae</taxon>
        <taxon>Roseiterribacter</taxon>
    </lineage>
</organism>
<evidence type="ECO:0000313" key="2">
    <source>
        <dbReference type="EMBL" id="GIL41850.1"/>
    </source>
</evidence>
<comment type="caution">
    <text evidence="2">The sequence shown here is derived from an EMBL/GenBank/DDBJ whole genome shotgun (WGS) entry which is preliminary data.</text>
</comment>
<feature type="region of interest" description="Disordered" evidence="1">
    <location>
        <begin position="1"/>
        <end position="25"/>
    </location>
</feature>
<evidence type="ECO:0000256" key="1">
    <source>
        <dbReference type="SAM" id="MobiDB-lite"/>
    </source>
</evidence>
<dbReference type="Proteomes" id="UP000681075">
    <property type="component" value="Unassembled WGS sequence"/>
</dbReference>
<dbReference type="AlphaFoldDB" id="A0A8S8XM49"/>
<proteinExistence type="predicted"/>
<sequence length="88" mass="9684">MNIGLPMIGRARLPRNETGRRESVMTHGRYCERSLSIARPRSGYGFQYTDAAATTVKKSDASNAATAKKRRNRGLFPLALALQSSCPQ</sequence>
<dbReference type="EMBL" id="BOPV01000001">
    <property type="protein sequence ID" value="GIL41850.1"/>
    <property type="molecule type" value="Genomic_DNA"/>
</dbReference>
<gene>
    <name evidence="2" type="ORF">TMPK1_40870</name>
</gene>
<name>A0A8S8XM49_9PROT</name>
<feature type="compositionally biased region" description="Basic and acidic residues" evidence="1">
    <location>
        <begin position="14"/>
        <end position="25"/>
    </location>
</feature>
<evidence type="ECO:0000313" key="3">
    <source>
        <dbReference type="Proteomes" id="UP000681075"/>
    </source>
</evidence>